<accession>A0A1N7NQS4</accession>
<feature type="signal peptide" evidence="1">
    <location>
        <begin position="1"/>
        <end position="19"/>
    </location>
</feature>
<dbReference type="PANTHER" id="PTHR31157:SF1">
    <property type="entry name" value="SCP DOMAIN-CONTAINING PROTEIN"/>
    <property type="match status" value="1"/>
</dbReference>
<gene>
    <name evidence="3" type="ORF">SAMN05421774_10467</name>
</gene>
<reference evidence="3 4" key="1">
    <citation type="submission" date="2017-01" db="EMBL/GenBank/DDBJ databases">
        <authorList>
            <person name="Mah S.A."/>
            <person name="Swanson W.J."/>
            <person name="Moy G.W."/>
            <person name="Vacquier V.D."/>
        </authorList>
    </citation>
    <scope>NUCLEOTIDE SEQUENCE [LARGE SCALE GENOMIC DNA]</scope>
    <source>
        <strain evidence="3 4">DSM 26375</strain>
    </source>
</reference>
<dbReference type="CDD" id="cd05379">
    <property type="entry name" value="CAP_bacterial"/>
    <property type="match status" value="1"/>
</dbReference>
<dbReference type="RefSeq" id="WP_076531249.1">
    <property type="nucleotide sequence ID" value="NZ_BMEH01000004.1"/>
</dbReference>
<sequence>MHRPSLVVFLALLTGCVSVTSTSAPRPSVLAMAPAYICAADPALVQEQAALLAEINRARADAGLRPVRPDARLAAAAHSHACDNAQRAFLGHQGSDGSRPGIRALRAGYDYRMVAENLGLGFHSAPQAMFYWMRSPGHRKNVLAADATEAALGLTTTSAGQLTWVLMMGTPR</sequence>
<dbReference type="Gene3D" id="3.40.33.10">
    <property type="entry name" value="CAP"/>
    <property type="match status" value="1"/>
</dbReference>
<dbReference type="Proteomes" id="UP000186141">
    <property type="component" value="Unassembled WGS sequence"/>
</dbReference>
<proteinExistence type="predicted"/>
<dbReference type="InterPro" id="IPR035940">
    <property type="entry name" value="CAP_sf"/>
</dbReference>
<dbReference type="OrthoDB" id="9811255at2"/>
<dbReference type="PANTHER" id="PTHR31157">
    <property type="entry name" value="SCP DOMAIN-CONTAINING PROTEIN"/>
    <property type="match status" value="1"/>
</dbReference>
<keyword evidence="1" id="KW-0732">Signal</keyword>
<dbReference type="STRING" id="1086013.SAMN05421774_10467"/>
<evidence type="ECO:0000259" key="2">
    <source>
        <dbReference type="Pfam" id="PF00188"/>
    </source>
</evidence>
<feature type="domain" description="SCP" evidence="2">
    <location>
        <begin position="52"/>
        <end position="166"/>
    </location>
</feature>
<dbReference type="SUPFAM" id="SSF55797">
    <property type="entry name" value="PR-1-like"/>
    <property type="match status" value="1"/>
</dbReference>
<evidence type="ECO:0000313" key="4">
    <source>
        <dbReference type="Proteomes" id="UP000186141"/>
    </source>
</evidence>
<organism evidence="3 4">
    <name type="scientific">Gemmobacter megaterium</name>
    <dbReference type="NCBI Taxonomy" id="1086013"/>
    <lineage>
        <taxon>Bacteria</taxon>
        <taxon>Pseudomonadati</taxon>
        <taxon>Pseudomonadota</taxon>
        <taxon>Alphaproteobacteria</taxon>
        <taxon>Rhodobacterales</taxon>
        <taxon>Paracoccaceae</taxon>
        <taxon>Gemmobacter</taxon>
    </lineage>
</organism>
<dbReference type="Pfam" id="PF00188">
    <property type="entry name" value="CAP"/>
    <property type="match status" value="1"/>
</dbReference>
<dbReference type="PROSITE" id="PS51257">
    <property type="entry name" value="PROKAR_LIPOPROTEIN"/>
    <property type="match status" value="1"/>
</dbReference>
<dbReference type="EMBL" id="FTOT01000004">
    <property type="protein sequence ID" value="SIT00667.1"/>
    <property type="molecule type" value="Genomic_DNA"/>
</dbReference>
<evidence type="ECO:0000313" key="3">
    <source>
        <dbReference type="EMBL" id="SIT00667.1"/>
    </source>
</evidence>
<protein>
    <submittedName>
        <fullName evidence="3">Uncharacterized conserved protein YkwD, contains CAP (CSP/antigen 5/PR1) domain</fullName>
    </submittedName>
</protein>
<dbReference type="AlphaFoldDB" id="A0A1N7NQS4"/>
<name>A0A1N7NQS4_9RHOB</name>
<evidence type="ECO:0000256" key="1">
    <source>
        <dbReference type="SAM" id="SignalP"/>
    </source>
</evidence>
<dbReference type="InterPro" id="IPR014044">
    <property type="entry name" value="CAP_dom"/>
</dbReference>
<keyword evidence="4" id="KW-1185">Reference proteome</keyword>
<feature type="chain" id="PRO_5012862616" evidence="1">
    <location>
        <begin position="20"/>
        <end position="172"/>
    </location>
</feature>